<dbReference type="EMBL" id="JAWDGP010006562">
    <property type="protein sequence ID" value="KAK3738900.1"/>
    <property type="molecule type" value="Genomic_DNA"/>
</dbReference>
<evidence type="ECO:0000313" key="2">
    <source>
        <dbReference type="Proteomes" id="UP001283361"/>
    </source>
</evidence>
<sequence length="73" mass="7821">MVSYQSIGPFCRQNLLYPSQAWFGGISKGTGYRGSPTTATLIPGLGVYLCGLSECTNNRGLNLIFLASNKSKT</sequence>
<reference evidence="1" key="1">
    <citation type="journal article" date="2023" name="G3 (Bethesda)">
        <title>A reference genome for the long-term kleptoplast-retaining sea slug Elysia crispata morphotype clarki.</title>
        <authorList>
            <person name="Eastman K.E."/>
            <person name="Pendleton A.L."/>
            <person name="Shaikh M.A."/>
            <person name="Suttiyut T."/>
            <person name="Ogas R."/>
            <person name="Tomko P."/>
            <person name="Gavelis G."/>
            <person name="Widhalm J.R."/>
            <person name="Wisecaver J.H."/>
        </authorList>
    </citation>
    <scope>NUCLEOTIDE SEQUENCE</scope>
    <source>
        <strain evidence="1">ECLA1</strain>
    </source>
</reference>
<dbReference type="AlphaFoldDB" id="A0AAE0YAT0"/>
<gene>
    <name evidence="1" type="ORF">RRG08_006468</name>
</gene>
<proteinExistence type="predicted"/>
<organism evidence="1 2">
    <name type="scientific">Elysia crispata</name>
    <name type="common">lettuce slug</name>
    <dbReference type="NCBI Taxonomy" id="231223"/>
    <lineage>
        <taxon>Eukaryota</taxon>
        <taxon>Metazoa</taxon>
        <taxon>Spiralia</taxon>
        <taxon>Lophotrochozoa</taxon>
        <taxon>Mollusca</taxon>
        <taxon>Gastropoda</taxon>
        <taxon>Heterobranchia</taxon>
        <taxon>Euthyneura</taxon>
        <taxon>Panpulmonata</taxon>
        <taxon>Sacoglossa</taxon>
        <taxon>Placobranchoidea</taxon>
        <taxon>Plakobranchidae</taxon>
        <taxon>Elysia</taxon>
    </lineage>
</organism>
<comment type="caution">
    <text evidence="1">The sequence shown here is derived from an EMBL/GenBank/DDBJ whole genome shotgun (WGS) entry which is preliminary data.</text>
</comment>
<dbReference type="Proteomes" id="UP001283361">
    <property type="component" value="Unassembled WGS sequence"/>
</dbReference>
<accession>A0AAE0YAT0</accession>
<protein>
    <submittedName>
        <fullName evidence="1">Uncharacterized protein</fullName>
    </submittedName>
</protein>
<name>A0AAE0YAT0_9GAST</name>
<keyword evidence="2" id="KW-1185">Reference proteome</keyword>
<evidence type="ECO:0000313" key="1">
    <source>
        <dbReference type="EMBL" id="KAK3738900.1"/>
    </source>
</evidence>